<sequence length="72" mass="7697">MTRIRLTHSAKQSRPAMAFATLALTLASATIGSADGGQPSEGQVPMHGVTRYDRLAEVAFEDGAKRMHAVTR</sequence>
<dbReference type="RefSeq" id="WP_099903799.1">
    <property type="nucleotide sequence ID" value="NZ_BPQJ01000058.1"/>
</dbReference>
<name>A0AA37HJC2_9HYPH</name>
<comment type="caution">
    <text evidence="2">The sequence shown here is derived from an EMBL/GenBank/DDBJ whole genome shotgun (WGS) entry which is preliminary data.</text>
</comment>
<feature type="signal peptide" evidence="1">
    <location>
        <begin position="1"/>
        <end position="18"/>
    </location>
</feature>
<evidence type="ECO:0000313" key="3">
    <source>
        <dbReference type="Proteomes" id="UP001055286"/>
    </source>
</evidence>
<evidence type="ECO:0000313" key="2">
    <source>
        <dbReference type="EMBL" id="GJD66210.1"/>
    </source>
</evidence>
<proteinExistence type="predicted"/>
<evidence type="ECO:0000256" key="1">
    <source>
        <dbReference type="SAM" id="SignalP"/>
    </source>
</evidence>
<gene>
    <name evidence="2" type="ORF">MPEAHAMD_6407</name>
</gene>
<protein>
    <submittedName>
        <fullName evidence="2">Uncharacterized protein</fullName>
    </submittedName>
</protein>
<organism evidence="2 3">
    <name type="scientific">Methylobacterium frigidaeris</name>
    <dbReference type="NCBI Taxonomy" id="2038277"/>
    <lineage>
        <taxon>Bacteria</taxon>
        <taxon>Pseudomonadati</taxon>
        <taxon>Pseudomonadota</taxon>
        <taxon>Alphaproteobacteria</taxon>
        <taxon>Hyphomicrobiales</taxon>
        <taxon>Methylobacteriaceae</taxon>
        <taxon>Methylobacterium</taxon>
    </lineage>
</organism>
<dbReference type="Proteomes" id="UP001055286">
    <property type="component" value="Unassembled WGS sequence"/>
</dbReference>
<keyword evidence="3" id="KW-1185">Reference proteome</keyword>
<keyword evidence="1" id="KW-0732">Signal</keyword>
<dbReference type="EMBL" id="BPQJ01000058">
    <property type="protein sequence ID" value="GJD66210.1"/>
    <property type="molecule type" value="Genomic_DNA"/>
</dbReference>
<reference evidence="2" key="2">
    <citation type="submission" date="2021-08" db="EMBL/GenBank/DDBJ databases">
        <authorList>
            <person name="Tani A."/>
            <person name="Ola A."/>
            <person name="Ogura Y."/>
            <person name="Katsura K."/>
            <person name="Hayashi T."/>
        </authorList>
    </citation>
    <scope>NUCLEOTIDE SEQUENCE</scope>
    <source>
        <strain evidence="2">JCM 32048</strain>
    </source>
</reference>
<feature type="chain" id="PRO_5041288117" evidence="1">
    <location>
        <begin position="19"/>
        <end position="72"/>
    </location>
</feature>
<accession>A0AA37HJC2</accession>
<reference evidence="2" key="1">
    <citation type="journal article" date="2016" name="Front. Microbiol.">
        <title>Genome Sequence of the Piezophilic, Mesophilic Sulfate-Reducing Bacterium Desulfovibrio indicus J2T.</title>
        <authorList>
            <person name="Cao J."/>
            <person name="Maignien L."/>
            <person name="Shao Z."/>
            <person name="Alain K."/>
            <person name="Jebbar M."/>
        </authorList>
    </citation>
    <scope>NUCLEOTIDE SEQUENCE</scope>
    <source>
        <strain evidence="2">JCM 32048</strain>
    </source>
</reference>
<dbReference type="AlphaFoldDB" id="A0AA37HJC2"/>